<comment type="caution">
    <text evidence="1">The sequence shown here is derived from an EMBL/GenBank/DDBJ whole genome shotgun (WGS) entry which is preliminary data.</text>
</comment>
<name>A0A0N8IRF2_ECOLX</name>
<gene>
    <name evidence="1" type="ORF">ACU57_22785</name>
</gene>
<protein>
    <submittedName>
        <fullName evidence="1">Uncharacterized protein</fullName>
    </submittedName>
</protein>
<dbReference type="PATRIC" id="fig|562.7813.peg.4452"/>
<dbReference type="EMBL" id="LDYI01000145">
    <property type="protein sequence ID" value="KPO06832.1"/>
    <property type="molecule type" value="Genomic_DNA"/>
</dbReference>
<evidence type="ECO:0000313" key="2">
    <source>
        <dbReference type="Proteomes" id="UP000050556"/>
    </source>
</evidence>
<dbReference type="GO" id="GO:0140911">
    <property type="term" value="F:pore-forming activity"/>
    <property type="evidence" value="ECO:0007669"/>
    <property type="project" value="InterPro"/>
</dbReference>
<dbReference type="AlphaFoldDB" id="A0A0N8IRF2"/>
<reference evidence="1 2" key="1">
    <citation type="journal article" date="2015" name="Front. Microbiol.">
        <title>Genetic determinants of heat resistance in Escherichia coli.</title>
        <authorList>
            <person name="Mercer R.G."/>
            <person name="Zheng J."/>
            <person name="Garcia-Hernandez R."/>
            <person name="Ruan L."/>
            <person name="Ganzle M.G."/>
            <person name="McMullen L.M."/>
        </authorList>
    </citation>
    <scope>NUCLEOTIDE SEQUENCE [LARGE SCALE GENOMIC DNA]</scope>
    <source>
        <strain evidence="1 2">AW1.3</strain>
    </source>
</reference>
<dbReference type="Pfam" id="PF04971">
    <property type="entry name" value="Phage_holin_2_1"/>
    <property type="match status" value="1"/>
</dbReference>
<dbReference type="InterPro" id="IPR007054">
    <property type="entry name" value="Lysis_S"/>
</dbReference>
<dbReference type="GO" id="GO:0001907">
    <property type="term" value="P:symbiont-mediated killing of host cell"/>
    <property type="evidence" value="ECO:0007669"/>
    <property type="project" value="InterPro"/>
</dbReference>
<dbReference type="Proteomes" id="UP000050556">
    <property type="component" value="Unassembled WGS sequence"/>
</dbReference>
<organism evidence="1 2">
    <name type="scientific">Escherichia coli</name>
    <dbReference type="NCBI Taxonomy" id="562"/>
    <lineage>
        <taxon>Bacteria</taxon>
        <taxon>Pseudomonadati</taxon>
        <taxon>Pseudomonadota</taxon>
        <taxon>Gammaproteobacteria</taxon>
        <taxon>Enterobacterales</taxon>
        <taxon>Enterobacteriaceae</taxon>
        <taxon>Escherichia</taxon>
    </lineage>
</organism>
<accession>A0A0N8IRF2</accession>
<dbReference type="RefSeq" id="WP_000558954.1">
    <property type="nucleotide sequence ID" value="NZ_JADCPM010000038.1"/>
</dbReference>
<proteinExistence type="predicted"/>
<evidence type="ECO:0000313" key="1">
    <source>
        <dbReference type="EMBL" id="KPO06832.1"/>
    </source>
</evidence>
<sequence length="72" mass="8389">MHYGSGQLYTFKAFLDYFTPQQWVFIGILGGLVIKVAEWFTDRYFARRRQSAKPDKPTTKAILSDNPLNLFI</sequence>